<keyword evidence="3" id="KW-1185">Reference proteome</keyword>
<dbReference type="InterPro" id="IPR003961">
    <property type="entry name" value="FN3_dom"/>
</dbReference>
<dbReference type="PROSITE" id="PS50853">
    <property type="entry name" value="FN3"/>
    <property type="match status" value="1"/>
</dbReference>
<dbReference type="EMBL" id="CADEAL010000267">
    <property type="protein sequence ID" value="CAB1417497.1"/>
    <property type="molecule type" value="Genomic_DNA"/>
</dbReference>
<sequence length="172" mass="18962">MSGSVYWLVSWALDSQSFDLSGLPPVENHPVFFSEKDSDLPPSVQVTEGEGNVSLLLRLLRRYTVYELQVLGFTQLGDGPLSSPVLLRTKEDAVLHLLAPRLSAQPVSPPLHPSPSGSLQISRRDVVTMADFSGCQQPTLSQARLSGWCFQKFDCHQSGWFGSRPQTPMASY</sequence>
<reference evidence="2" key="1">
    <citation type="submission" date="2020-03" db="EMBL/GenBank/DDBJ databases">
        <authorList>
            <person name="Weist P."/>
        </authorList>
    </citation>
    <scope>NUCLEOTIDE SEQUENCE</scope>
</reference>
<dbReference type="InterPro" id="IPR036116">
    <property type="entry name" value="FN3_sf"/>
</dbReference>
<dbReference type="SUPFAM" id="SSF49265">
    <property type="entry name" value="Fibronectin type III"/>
    <property type="match status" value="1"/>
</dbReference>
<evidence type="ECO:0000313" key="2">
    <source>
        <dbReference type="EMBL" id="CAB1417497.1"/>
    </source>
</evidence>
<dbReference type="AlphaFoldDB" id="A0A9N7Y984"/>
<accession>A0A9N7Y984</accession>
<evidence type="ECO:0000313" key="3">
    <source>
        <dbReference type="Proteomes" id="UP001153269"/>
    </source>
</evidence>
<dbReference type="Gene3D" id="2.60.40.10">
    <property type="entry name" value="Immunoglobulins"/>
    <property type="match status" value="1"/>
</dbReference>
<evidence type="ECO:0000259" key="1">
    <source>
        <dbReference type="PROSITE" id="PS50853"/>
    </source>
</evidence>
<organism evidence="2 3">
    <name type="scientific">Pleuronectes platessa</name>
    <name type="common">European plaice</name>
    <dbReference type="NCBI Taxonomy" id="8262"/>
    <lineage>
        <taxon>Eukaryota</taxon>
        <taxon>Metazoa</taxon>
        <taxon>Chordata</taxon>
        <taxon>Craniata</taxon>
        <taxon>Vertebrata</taxon>
        <taxon>Euteleostomi</taxon>
        <taxon>Actinopterygii</taxon>
        <taxon>Neopterygii</taxon>
        <taxon>Teleostei</taxon>
        <taxon>Neoteleostei</taxon>
        <taxon>Acanthomorphata</taxon>
        <taxon>Carangaria</taxon>
        <taxon>Pleuronectiformes</taxon>
        <taxon>Pleuronectoidei</taxon>
        <taxon>Pleuronectidae</taxon>
        <taxon>Pleuronectes</taxon>
    </lineage>
</organism>
<dbReference type="Proteomes" id="UP001153269">
    <property type="component" value="Unassembled WGS sequence"/>
</dbReference>
<protein>
    <recommendedName>
        <fullName evidence="1">Fibronectin type-III domain-containing protein</fullName>
    </recommendedName>
</protein>
<comment type="caution">
    <text evidence="2">The sequence shown here is derived from an EMBL/GenBank/DDBJ whole genome shotgun (WGS) entry which is preliminary data.</text>
</comment>
<name>A0A9N7Y984_PLEPL</name>
<feature type="domain" description="Fibronectin type-III" evidence="1">
    <location>
        <begin position="1"/>
        <end position="92"/>
    </location>
</feature>
<gene>
    <name evidence="2" type="ORF">PLEPLA_LOCUS5301</name>
</gene>
<proteinExistence type="predicted"/>
<dbReference type="InterPro" id="IPR013783">
    <property type="entry name" value="Ig-like_fold"/>
</dbReference>